<keyword evidence="6" id="KW-0521">NADP</keyword>
<evidence type="ECO:0000256" key="11">
    <source>
        <dbReference type="RuleBase" id="RU003691"/>
    </source>
</evidence>
<dbReference type="AlphaFoldDB" id="A0A1Q9E1V3"/>
<dbReference type="PANTHER" id="PTHR43014:SF2">
    <property type="entry name" value="MERCURIC REDUCTASE"/>
    <property type="match status" value="1"/>
</dbReference>
<comment type="similarity">
    <text evidence="2 11">Belongs to the class-I pyridine nucleotide-disulfide oxidoreductase family.</text>
</comment>
<feature type="transmembrane region" description="Helical" evidence="12">
    <location>
        <begin position="106"/>
        <end position="132"/>
    </location>
</feature>
<dbReference type="GO" id="GO:0016668">
    <property type="term" value="F:oxidoreductase activity, acting on a sulfur group of donors, NAD(P) as acceptor"/>
    <property type="evidence" value="ECO:0007669"/>
    <property type="project" value="InterPro"/>
</dbReference>
<evidence type="ECO:0000256" key="1">
    <source>
        <dbReference type="ARBA" id="ARBA00001974"/>
    </source>
</evidence>
<keyword evidence="9" id="KW-1015">Disulfide bond</keyword>
<accession>A0A1Q9E1V3</accession>
<dbReference type="EMBL" id="LSRX01000293">
    <property type="protein sequence ID" value="OLQ01398.1"/>
    <property type="molecule type" value="Genomic_DNA"/>
</dbReference>
<dbReference type="PROSITE" id="PS00076">
    <property type="entry name" value="PYRIDINE_REDOX_1"/>
    <property type="match status" value="1"/>
</dbReference>
<keyword evidence="8 11" id="KW-0560">Oxidoreductase</keyword>
<evidence type="ECO:0000313" key="16">
    <source>
        <dbReference type="Proteomes" id="UP000186817"/>
    </source>
</evidence>
<dbReference type="Pfam" id="PF02536">
    <property type="entry name" value="mTERF"/>
    <property type="match status" value="1"/>
</dbReference>
<dbReference type="Gene3D" id="3.50.50.60">
    <property type="entry name" value="FAD/NAD(P)-binding domain"/>
    <property type="match status" value="2"/>
</dbReference>
<evidence type="ECO:0000259" key="13">
    <source>
        <dbReference type="Pfam" id="PF02852"/>
    </source>
</evidence>
<dbReference type="InterPro" id="IPR004099">
    <property type="entry name" value="Pyr_nucl-diS_OxRdtase_dimer"/>
</dbReference>
<feature type="domain" description="Pyridine nucleotide-disulphide oxidoreductase dimerisation" evidence="13">
    <location>
        <begin position="1007"/>
        <end position="1115"/>
    </location>
</feature>
<evidence type="ECO:0000256" key="10">
    <source>
        <dbReference type="ARBA" id="ARBA00023284"/>
    </source>
</evidence>
<proteinExistence type="inferred from homology"/>
<dbReference type="Gene3D" id="1.25.70.10">
    <property type="entry name" value="Transcription termination factor 3, mitochondrial"/>
    <property type="match status" value="1"/>
</dbReference>
<evidence type="ECO:0000256" key="7">
    <source>
        <dbReference type="ARBA" id="ARBA00022946"/>
    </source>
</evidence>
<dbReference type="OrthoDB" id="361797at2759"/>
<comment type="similarity">
    <text evidence="3">Belongs to the mTERF family.</text>
</comment>
<evidence type="ECO:0000256" key="12">
    <source>
        <dbReference type="SAM" id="Phobius"/>
    </source>
</evidence>
<keyword evidence="5 11" id="KW-0274">FAD</keyword>
<dbReference type="PANTHER" id="PTHR43014">
    <property type="entry name" value="MERCURIC REDUCTASE"/>
    <property type="match status" value="1"/>
</dbReference>
<protein>
    <submittedName>
        <fullName evidence="15">Mercuric reductase</fullName>
    </submittedName>
</protein>
<dbReference type="Gene3D" id="3.30.390.30">
    <property type="match status" value="1"/>
</dbReference>
<evidence type="ECO:0000256" key="8">
    <source>
        <dbReference type="ARBA" id="ARBA00023002"/>
    </source>
</evidence>
<dbReference type="InterPro" id="IPR036188">
    <property type="entry name" value="FAD/NAD-bd_sf"/>
</dbReference>
<evidence type="ECO:0000259" key="14">
    <source>
        <dbReference type="Pfam" id="PF07992"/>
    </source>
</evidence>
<evidence type="ECO:0000256" key="3">
    <source>
        <dbReference type="ARBA" id="ARBA00007692"/>
    </source>
</evidence>
<dbReference type="InterPro" id="IPR003690">
    <property type="entry name" value="MTERF"/>
</dbReference>
<keyword evidence="12" id="KW-1133">Transmembrane helix</keyword>
<evidence type="ECO:0000256" key="9">
    <source>
        <dbReference type="ARBA" id="ARBA00023157"/>
    </source>
</evidence>
<dbReference type="Pfam" id="PF07992">
    <property type="entry name" value="Pyr_redox_2"/>
    <property type="match status" value="1"/>
</dbReference>
<dbReference type="InterPro" id="IPR038538">
    <property type="entry name" value="MTERF_sf"/>
</dbReference>
<evidence type="ECO:0000256" key="2">
    <source>
        <dbReference type="ARBA" id="ARBA00007532"/>
    </source>
</evidence>
<name>A0A1Q9E1V3_SYMMI</name>
<evidence type="ECO:0000256" key="4">
    <source>
        <dbReference type="ARBA" id="ARBA00022630"/>
    </source>
</evidence>
<keyword evidence="16" id="KW-1185">Reference proteome</keyword>
<comment type="caution">
    <text evidence="15">The sequence shown here is derived from an EMBL/GenBank/DDBJ whole genome shotgun (WGS) entry which is preliminary data.</text>
</comment>
<evidence type="ECO:0000256" key="6">
    <source>
        <dbReference type="ARBA" id="ARBA00022857"/>
    </source>
</evidence>
<feature type="domain" description="FAD/NAD(P)-binding" evidence="14">
    <location>
        <begin position="652"/>
        <end position="969"/>
    </location>
</feature>
<keyword evidence="10 11" id="KW-0676">Redox-active center</keyword>
<dbReference type="PRINTS" id="PR00368">
    <property type="entry name" value="FADPNR"/>
</dbReference>
<dbReference type="InterPro" id="IPR023753">
    <property type="entry name" value="FAD/NAD-binding_dom"/>
</dbReference>
<keyword evidence="7" id="KW-0809">Transit peptide</keyword>
<dbReference type="InterPro" id="IPR012999">
    <property type="entry name" value="Pyr_OxRdtase_I_AS"/>
</dbReference>
<dbReference type="SUPFAM" id="SSF51905">
    <property type="entry name" value="FAD/NAD(P)-binding domain"/>
    <property type="match status" value="2"/>
</dbReference>
<sequence length="1136" mass="124564">MSVSKRKMPEFQNVGNAFPASIEEEVLVPPFTRYYFEPDTEVVGVLLDLLLLRMFSGFGTAVEHRDGLVEAEVSSAQTPEERTFQPPRVKTCDEQNMGRAFRRRQLFFLSLCCVLGRLLGGSLLASAPPAWWRQGQPRRILGSKAEAELLSQLAVLLMPDQPIAEAFRDFPCRKSADWGANKLCPDLTAHGVLEARDAALFIEYDGYFRHMSPSGLVRDMRKTRAMLRFVPQGSVVVRIAHEKRDWKDRSSQIVVDSWHPEHPTSLLKALKQAATSLRRCCAGKLLPKLASRLEGFAGERLDWLDRDARIFAKDAELVGMSSCSNNLKVQQYLQRDLLVTREQAEKTIARCPQMLRRCVDDQVTPTVNWMKGLGLSQPQVAKVIQRFPQVLGLSIEANLRPTVDWIKGLGLSQSQVAKVIQRFPQVFSYSIEANLKPTIEWIKGLGLSQLQVAKVIQRVPQVLGYSIEANLKPTVEWIKGLGLSQSQVARVIASFPQVLGLSIEANLELKHCLLQKYFAGGEADALLAQAPRLWSYKFTRLQHRLGVLKSQGQLSKLAGAMTMSLDAFNRRLQSWEHSEWKRLSALESRWSMRLDEAPTLAMAESWRDVVADGPVPSGKHEGVWPLDEHNVRLLDAVHPRSWPAPAAEGVIYDLVAVGAGAGGLVSAKQSARRGARSALIEQHLAGGDCLNVGCVPSKALLRCARAAAEARRTDLGFLSESQVQAHFAKVMERMRKLRADIAPVDSHETSKAVGVDVYMGTATFTGKHELEVGGKTLRFRKAVIATGGRAKVPPIPGLDQVPYLTNASLFNLSELPPRFVVVGAGPISLEMAQAFQRFGSEVTVLEVAPQIMGLEDDDAAKLLREVLEEEGIRIHTACKISGMSSTSAQAPKEGWPEIRINISVDGVESTVVGDALLIAAGRVPNVEGLGLETAGVEYIPGVGIKVNDDLTTSNPDILAIGDVIERPDTRFTHMSGTMAGMAVQTALFPDKGLPVNAPSRKLSEIVVPRCTYTEPEVASCGVSNEKIAAKQGVDVEVYMSGLQHNDRAILEGSTRGLVKILCRRGTEEIVGATVVSEGAGEMLAELTLAVQNGLGLSQVARTVHPYPTMGEAIQQCALNYNRARWAKLEKEAGYKQ</sequence>
<keyword evidence="12" id="KW-0472">Membrane</keyword>
<keyword evidence="12" id="KW-0812">Transmembrane</keyword>
<dbReference type="GO" id="GO:0003676">
    <property type="term" value="F:nucleic acid binding"/>
    <property type="evidence" value="ECO:0007669"/>
    <property type="project" value="InterPro"/>
</dbReference>
<evidence type="ECO:0000256" key="5">
    <source>
        <dbReference type="ARBA" id="ARBA00022827"/>
    </source>
</evidence>
<organism evidence="15 16">
    <name type="scientific">Symbiodinium microadriaticum</name>
    <name type="common">Dinoflagellate</name>
    <name type="synonym">Zooxanthella microadriatica</name>
    <dbReference type="NCBI Taxonomy" id="2951"/>
    <lineage>
        <taxon>Eukaryota</taxon>
        <taxon>Sar</taxon>
        <taxon>Alveolata</taxon>
        <taxon>Dinophyceae</taxon>
        <taxon>Suessiales</taxon>
        <taxon>Symbiodiniaceae</taxon>
        <taxon>Symbiodinium</taxon>
    </lineage>
</organism>
<dbReference type="InterPro" id="IPR016156">
    <property type="entry name" value="FAD/NAD-linked_Rdtase_dimer_sf"/>
</dbReference>
<dbReference type="FunFam" id="3.30.390.30:FF:000001">
    <property type="entry name" value="Dihydrolipoyl dehydrogenase"/>
    <property type="match status" value="1"/>
</dbReference>
<dbReference type="Pfam" id="PF02852">
    <property type="entry name" value="Pyr_redox_dim"/>
    <property type="match status" value="1"/>
</dbReference>
<gene>
    <name evidence="15" type="primary">merA</name>
    <name evidence="15" type="ORF">AK812_SmicGene15852</name>
</gene>
<keyword evidence="4 11" id="KW-0285">Flavoprotein</keyword>
<evidence type="ECO:0000313" key="15">
    <source>
        <dbReference type="EMBL" id="OLQ01398.1"/>
    </source>
</evidence>
<reference evidence="15 16" key="1">
    <citation type="submission" date="2016-02" db="EMBL/GenBank/DDBJ databases">
        <title>Genome analysis of coral dinoflagellate symbionts highlights evolutionary adaptations to a symbiotic lifestyle.</title>
        <authorList>
            <person name="Aranda M."/>
            <person name="Li Y."/>
            <person name="Liew Y.J."/>
            <person name="Baumgarten S."/>
            <person name="Simakov O."/>
            <person name="Wilson M."/>
            <person name="Piel J."/>
            <person name="Ashoor H."/>
            <person name="Bougouffa S."/>
            <person name="Bajic V.B."/>
            <person name="Ryu T."/>
            <person name="Ravasi T."/>
            <person name="Bayer T."/>
            <person name="Micklem G."/>
            <person name="Kim H."/>
            <person name="Bhak J."/>
            <person name="Lajeunesse T.C."/>
            <person name="Voolstra C.R."/>
        </authorList>
    </citation>
    <scope>NUCLEOTIDE SEQUENCE [LARGE SCALE GENOMIC DNA]</scope>
    <source>
        <strain evidence="15 16">CCMP2467</strain>
    </source>
</reference>
<comment type="cofactor">
    <cofactor evidence="1">
        <name>FAD</name>
        <dbReference type="ChEBI" id="CHEBI:57692"/>
    </cofactor>
</comment>
<dbReference type="Proteomes" id="UP000186817">
    <property type="component" value="Unassembled WGS sequence"/>
</dbReference>
<dbReference type="PRINTS" id="PR00411">
    <property type="entry name" value="PNDRDTASEI"/>
</dbReference>
<dbReference type="SMART" id="SM00733">
    <property type="entry name" value="Mterf"/>
    <property type="match status" value="6"/>
</dbReference>
<dbReference type="SUPFAM" id="SSF55424">
    <property type="entry name" value="FAD/NAD-linked reductases, dimerisation (C-terminal) domain"/>
    <property type="match status" value="1"/>
</dbReference>
<dbReference type="GO" id="GO:0050660">
    <property type="term" value="F:flavin adenine dinucleotide binding"/>
    <property type="evidence" value="ECO:0007669"/>
    <property type="project" value="TreeGrafter"/>
</dbReference>
<dbReference type="GO" id="GO:0003955">
    <property type="term" value="F:NAD(P)H dehydrogenase (quinone) activity"/>
    <property type="evidence" value="ECO:0007669"/>
    <property type="project" value="TreeGrafter"/>
</dbReference>